<protein>
    <submittedName>
        <fullName evidence="5">Glycosyl transferase family group 2-domain-containing protein</fullName>
    </submittedName>
</protein>
<feature type="transmembrane region" description="Helical" evidence="2">
    <location>
        <begin position="316"/>
        <end position="339"/>
    </location>
</feature>
<name>A0AAE0MD36_9PEZI</name>
<reference evidence="5" key="1">
    <citation type="journal article" date="2023" name="Mol. Phylogenet. Evol.">
        <title>Genome-scale phylogeny and comparative genomics of the fungal order Sordariales.</title>
        <authorList>
            <person name="Hensen N."/>
            <person name="Bonometti L."/>
            <person name="Westerberg I."/>
            <person name="Brannstrom I.O."/>
            <person name="Guillou S."/>
            <person name="Cros-Aarteil S."/>
            <person name="Calhoun S."/>
            <person name="Haridas S."/>
            <person name="Kuo A."/>
            <person name="Mondo S."/>
            <person name="Pangilinan J."/>
            <person name="Riley R."/>
            <person name="LaButti K."/>
            <person name="Andreopoulos B."/>
            <person name="Lipzen A."/>
            <person name="Chen C."/>
            <person name="Yan M."/>
            <person name="Daum C."/>
            <person name="Ng V."/>
            <person name="Clum A."/>
            <person name="Steindorff A."/>
            <person name="Ohm R.A."/>
            <person name="Martin F."/>
            <person name="Silar P."/>
            <person name="Natvig D.O."/>
            <person name="Lalanne C."/>
            <person name="Gautier V."/>
            <person name="Ament-Velasquez S.L."/>
            <person name="Kruys A."/>
            <person name="Hutchinson M.I."/>
            <person name="Powell A.J."/>
            <person name="Barry K."/>
            <person name="Miller A.N."/>
            <person name="Grigoriev I.V."/>
            <person name="Debuchy R."/>
            <person name="Gladieux P."/>
            <person name="Hiltunen Thoren M."/>
            <person name="Johannesson H."/>
        </authorList>
    </citation>
    <scope>NUCLEOTIDE SEQUENCE</scope>
    <source>
        <strain evidence="5">SMH4131-1</strain>
    </source>
</reference>
<comment type="caution">
    <text evidence="5">The sequence shown here is derived from an EMBL/GenBank/DDBJ whole genome shotgun (WGS) entry which is preliminary data.</text>
</comment>
<dbReference type="EMBL" id="JAUEPO010000003">
    <property type="protein sequence ID" value="KAK3327785.1"/>
    <property type="molecule type" value="Genomic_DNA"/>
</dbReference>
<reference evidence="5" key="2">
    <citation type="submission" date="2023-06" db="EMBL/GenBank/DDBJ databases">
        <authorList>
            <consortium name="Lawrence Berkeley National Laboratory"/>
            <person name="Haridas S."/>
            <person name="Hensen N."/>
            <person name="Bonometti L."/>
            <person name="Westerberg I."/>
            <person name="Brannstrom I.O."/>
            <person name="Guillou S."/>
            <person name="Cros-Aarteil S."/>
            <person name="Calhoun S."/>
            <person name="Kuo A."/>
            <person name="Mondo S."/>
            <person name="Pangilinan J."/>
            <person name="Riley R."/>
            <person name="Labutti K."/>
            <person name="Andreopoulos B."/>
            <person name="Lipzen A."/>
            <person name="Chen C."/>
            <person name="Yanf M."/>
            <person name="Daum C."/>
            <person name="Ng V."/>
            <person name="Clum A."/>
            <person name="Steindorff A."/>
            <person name="Ohm R."/>
            <person name="Martin F."/>
            <person name="Silar P."/>
            <person name="Natvig D."/>
            <person name="Lalanne C."/>
            <person name="Gautier V."/>
            <person name="Ament-Velasquez S.L."/>
            <person name="Kruys A."/>
            <person name="Hutchinson M.I."/>
            <person name="Powell A.J."/>
            <person name="Barry K."/>
            <person name="Miller A.N."/>
            <person name="Grigoriev I.V."/>
            <person name="Debuchy R."/>
            <person name="Gladieux P."/>
            <person name="Thoren M.H."/>
            <person name="Johannesson H."/>
        </authorList>
    </citation>
    <scope>NUCLEOTIDE SEQUENCE</scope>
    <source>
        <strain evidence="5">SMH4131-1</strain>
    </source>
</reference>
<feature type="region of interest" description="Disordered" evidence="1">
    <location>
        <begin position="1"/>
        <end position="64"/>
    </location>
</feature>
<evidence type="ECO:0000259" key="4">
    <source>
        <dbReference type="Pfam" id="PF25550"/>
    </source>
</evidence>
<keyword evidence="5" id="KW-0808">Transferase</keyword>
<gene>
    <name evidence="5" type="ORF">B0T19DRAFT_173639</name>
</gene>
<dbReference type="GO" id="GO:0016740">
    <property type="term" value="F:transferase activity"/>
    <property type="evidence" value="ECO:0007669"/>
    <property type="project" value="UniProtKB-KW"/>
</dbReference>
<feature type="transmembrane region" description="Helical" evidence="2">
    <location>
        <begin position="351"/>
        <end position="372"/>
    </location>
</feature>
<dbReference type="PANTHER" id="PTHR35408:SF2">
    <property type="entry name" value="GLYCOSYLTRANSFERASE 2-LIKE DOMAIN-CONTAINING PROTEIN"/>
    <property type="match status" value="1"/>
</dbReference>
<dbReference type="PANTHER" id="PTHR35408">
    <property type="entry name" value="CHROMOSOME 15, WHOLE GENOME SHOTGUN SEQUENCE"/>
    <property type="match status" value="1"/>
</dbReference>
<dbReference type="Pfam" id="PF13632">
    <property type="entry name" value="Glyco_trans_2_3"/>
    <property type="match status" value="1"/>
</dbReference>
<dbReference type="Gene3D" id="3.90.550.10">
    <property type="entry name" value="Spore Coat Polysaccharide Biosynthesis Protein SpsA, Chain A"/>
    <property type="match status" value="1"/>
</dbReference>
<accession>A0AAE0MD36</accession>
<keyword evidence="2" id="KW-1133">Transmembrane helix</keyword>
<proteinExistence type="predicted"/>
<feature type="transmembrane region" description="Helical" evidence="2">
    <location>
        <begin position="913"/>
        <end position="937"/>
    </location>
</feature>
<evidence type="ECO:0000259" key="3">
    <source>
        <dbReference type="Pfam" id="PF13632"/>
    </source>
</evidence>
<evidence type="ECO:0000256" key="2">
    <source>
        <dbReference type="SAM" id="Phobius"/>
    </source>
</evidence>
<sequence length="946" mass="105310">MASSNYGKDFPLRALAPQRNNNSSSPASPANSDFPSPRPGFHHASEPSTPRASTPGGSELAAPSFYTHHAGSSAVSVASDASGGSAITYTDDFRHRTMITYLNKQTVSCGWMPADHQRRNDDGLGVLYRKSRGKYVTYPETVSQPLLECVQRLNLVIAFTMKAEMIEGIISSLPPGQSELRFIDGSQLQVAESLDVMASSNVKKFQYACMVRREGILLVWHDDLHQIVPTATRLEEKLLSLVWGTGQLPFGHLQAPSRTPSIYSSNTSIYKGGVGEKPGGMGLGMAMPNESSEQLEKDESMDALESLSRPVMRTSAIFVGMAMCLAIILLFGTYISQLLIECVLDGTYKRLGLIVCVPFLLCVSLFFFQVIFSNLFQMVGPIGGQHTNSRFYSCIKPSLRRAYIDGFTAPHITIQMPVYKEGMESVIIPTVRSLQAAISYYESHGGSASIFINDDGLRVISEEEAQKRIEFYHDNNIGWVARPKHGSEFVRKGKFKKASNMNFALNISQKVEKYLQEMVDAKAAAEGSDLIDEQEEQDLYELALSRVLEENPNAQAAGNIRMGEFILIVDSDTRVPVDCLLYGAAEMFLSPEVAIVQHSTGVMQVSGDYFENGITFFTNLVYTAIRFSIGSGEVAPFVGHNAFLRWQAVQDVGVPEENGYIAYWSESHVSEDFDIALRLQIKGSMVRVASYHGEGFQEGVSLTIYDEIARWQKYAYGVSEMIFHPLHRWPLKGPFTPLFYTFLGSSITYSSKISIFAYICSYFALASALMLTMLNYFLVGWFADSLDHCYMSSWQVFVSLIAVFNIFGHIALATLRYRTSERTLLGSLAENFKWTPMLTVFFGGLSFHVSTALLAHLLHIDMQWGATSKEKENSNFFQEIPKIFNIFKYMYIFLVLVTAGMIYLGVYAPRGWLITDFTAIVPLAVNIVSHALTPIVLNPSLMVFNY</sequence>
<dbReference type="InterPro" id="IPR029044">
    <property type="entry name" value="Nucleotide-diphossugar_trans"/>
</dbReference>
<dbReference type="AlphaFoldDB" id="A0AAE0MD36"/>
<feature type="compositionally biased region" description="Polar residues" evidence="1">
    <location>
        <begin position="46"/>
        <end position="56"/>
    </location>
</feature>
<feature type="transmembrane region" description="Helical" evidence="2">
    <location>
        <begin position="794"/>
        <end position="815"/>
    </location>
</feature>
<feature type="compositionally biased region" description="Low complexity" evidence="1">
    <location>
        <begin position="20"/>
        <end position="35"/>
    </location>
</feature>
<feature type="domain" description="DUF7928" evidence="4">
    <location>
        <begin position="94"/>
        <end position="247"/>
    </location>
</feature>
<dbReference type="Pfam" id="PF25550">
    <property type="entry name" value="DUF7928"/>
    <property type="match status" value="1"/>
</dbReference>
<evidence type="ECO:0000313" key="6">
    <source>
        <dbReference type="Proteomes" id="UP001286456"/>
    </source>
</evidence>
<keyword evidence="2" id="KW-0812">Transmembrane</keyword>
<dbReference type="InterPro" id="IPR057688">
    <property type="entry name" value="DUF7928"/>
</dbReference>
<dbReference type="InterPro" id="IPR001173">
    <property type="entry name" value="Glyco_trans_2-like"/>
</dbReference>
<keyword evidence="2" id="KW-0472">Membrane</keyword>
<feature type="transmembrane region" description="Helical" evidence="2">
    <location>
        <begin position="886"/>
        <end position="906"/>
    </location>
</feature>
<organism evidence="5 6">
    <name type="scientific">Cercophora scortea</name>
    <dbReference type="NCBI Taxonomy" id="314031"/>
    <lineage>
        <taxon>Eukaryota</taxon>
        <taxon>Fungi</taxon>
        <taxon>Dikarya</taxon>
        <taxon>Ascomycota</taxon>
        <taxon>Pezizomycotina</taxon>
        <taxon>Sordariomycetes</taxon>
        <taxon>Sordariomycetidae</taxon>
        <taxon>Sordariales</taxon>
        <taxon>Lasiosphaeriaceae</taxon>
        <taxon>Cercophora</taxon>
    </lineage>
</organism>
<dbReference type="SUPFAM" id="SSF53448">
    <property type="entry name" value="Nucleotide-diphospho-sugar transferases"/>
    <property type="match status" value="1"/>
</dbReference>
<evidence type="ECO:0000256" key="1">
    <source>
        <dbReference type="SAM" id="MobiDB-lite"/>
    </source>
</evidence>
<keyword evidence="6" id="KW-1185">Reference proteome</keyword>
<feature type="transmembrane region" description="Helical" evidence="2">
    <location>
        <begin position="755"/>
        <end position="782"/>
    </location>
</feature>
<feature type="transmembrane region" description="Helical" evidence="2">
    <location>
        <begin position="836"/>
        <end position="858"/>
    </location>
</feature>
<evidence type="ECO:0000313" key="5">
    <source>
        <dbReference type="EMBL" id="KAK3327785.1"/>
    </source>
</evidence>
<dbReference type="Proteomes" id="UP001286456">
    <property type="component" value="Unassembled WGS sequence"/>
</dbReference>
<feature type="domain" description="Glycosyltransferase 2-like" evidence="3">
    <location>
        <begin position="565"/>
        <end position="770"/>
    </location>
</feature>